<proteinExistence type="predicted"/>
<protein>
    <submittedName>
        <fullName evidence="1">Uncharacterized protein</fullName>
    </submittedName>
</protein>
<reference evidence="1 2" key="1">
    <citation type="submission" date="2020-07" db="EMBL/GenBank/DDBJ databases">
        <title>Sequencing the genomes of 1000 actinobacteria strains.</title>
        <authorList>
            <person name="Klenk H.-P."/>
        </authorList>
    </citation>
    <scope>NUCLEOTIDE SEQUENCE [LARGE SCALE GENOMIC DNA]</scope>
    <source>
        <strain evidence="1 2">DSM 17380</strain>
    </source>
</reference>
<comment type="caution">
    <text evidence="1">The sequence shown here is derived from an EMBL/GenBank/DDBJ whole genome shotgun (WGS) entry which is preliminary data.</text>
</comment>
<evidence type="ECO:0000313" key="1">
    <source>
        <dbReference type="EMBL" id="NYD27858.1"/>
    </source>
</evidence>
<dbReference type="EMBL" id="JACCBD010000001">
    <property type="protein sequence ID" value="NYD27858.1"/>
    <property type="molecule type" value="Genomic_DNA"/>
</dbReference>
<dbReference type="RefSeq" id="WP_185987653.1">
    <property type="nucleotide sequence ID" value="NZ_BAAALZ010000001.1"/>
</dbReference>
<evidence type="ECO:0000313" key="2">
    <source>
        <dbReference type="Proteomes" id="UP000586095"/>
    </source>
</evidence>
<gene>
    <name evidence="1" type="ORF">BJ960_002661</name>
</gene>
<keyword evidence="2" id="KW-1185">Reference proteome</keyword>
<accession>A0A852RAK1</accession>
<name>A0A852RAK1_9MICO</name>
<dbReference type="AlphaFoldDB" id="A0A852RAK1"/>
<organism evidence="1 2">
    <name type="scientific">Leucobacter aridicollis</name>
    <dbReference type="NCBI Taxonomy" id="283878"/>
    <lineage>
        <taxon>Bacteria</taxon>
        <taxon>Bacillati</taxon>
        <taxon>Actinomycetota</taxon>
        <taxon>Actinomycetes</taxon>
        <taxon>Micrococcales</taxon>
        <taxon>Microbacteriaceae</taxon>
        <taxon>Leucobacter</taxon>
    </lineage>
</organism>
<sequence length="200" mass="22786">MYDQEMLAKLQATWPETTDYLTKLGQLNNDLMVLREMKAADEHTPSWLELLGYSEDDFLKTPTAVEVLRFLNQQGIVVQSRLTVPKFLEFHTDQEELYKAGEESTPEVLEVSPPLELRDEYDAMLWALPELQKKLVEWAKQTASRHGSPAPLMTLTQATILMLVVEALDHDLNKSPGWQAECLQSALSSEFYQKAAHPLP</sequence>
<dbReference type="Proteomes" id="UP000586095">
    <property type="component" value="Unassembled WGS sequence"/>
</dbReference>